<name>C4KFZ5_SACI6</name>
<accession>C4KFZ5</accession>
<dbReference type="RefSeq" id="WP_012735782.1">
    <property type="nucleotide sequence ID" value="NC_012726.1"/>
</dbReference>
<dbReference type="EMBL" id="CP001402">
    <property type="protein sequence ID" value="ACR41509.1"/>
    <property type="molecule type" value="Genomic_DNA"/>
</dbReference>
<sequence length="91" mass="11150">MLEELRQKYPELSKEELIVLSVFYTSKLKYLKINYIVKRIESDDKLKSYFPELKYHNIRYLLMRLEKQGFLKKVDWSGSKFYSLNQEKAFK</sequence>
<evidence type="ECO:0000313" key="2">
    <source>
        <dbReference type="Proteomes" id="UP000001479"/>
    </source>
</evidence>
<organism evidence="1 2">
    <name type="scientific">Saccharolobus islandicus (strain M.16.4 / Kamchatka #3)</name>
    <name type="common">Sulfolobus islandicus</name>
    <dbReference type="NCBI Taxonomy" id="426118"/>
    <lineage>
        <taxon>Archaea</taxon>
        <taxon>Thermoproteota</taxon>
        <taxon>Thermoprotei</taxon>
        <taxon>Sulfolobales</taxon>
        <taxon>Sulfolobaceae</taxon>
        <taxon>Saccharolobus</taxon>
    </lineage>
</organism>
<evidence type="ECO:0000313" key="1">
    <source>
        <dbReference type="EMBL" id="ACR41509.1"/>
    </source>
</evidence>
<dbReference type="KEGG" id="sid:M164_0897"/>
<dbReference type="GeneID" id="58736138"/>
<evidence type="ECO:0008006" key="3">
    <source>
        <dbReference type="Google" id="ProtNLM"/>
    </source>
</evidence>
<dbReference type="AlphaFoldDB" id="C4KFZ5"/>
<protein>
    <recommendedName>
        <fullName evidence="3">Plasmid pARN4</fullName>
    </recommendedName>
</protein>
<proteinExistence type="predicted"/>
<gene>
    <name evidence="1" type="ordered locus">M164_0897</name>
</gene>
<dbReference type="Proteomes" id="UP000001479">
    <property type="component" value="Chromosome"/>
</dbReference>
<reference evidence="1 2" key="1">
    <citation type="journal article" date="2009" name="Proc. Natl. Acad. Sci. U.S.A.">
        <title>Biogeography of the Sulfolobus islandicus pan-genome.</title>
        <authorList>
            <person name="Reno M.L."/>
            <person name="Held N.L."/>
            <person name="Fields C.J."/>
            <person name="Burke P.V."/>
            <person name="Whitaker R.J."/>
        </authorList>
    </citation>
    <scope>NUCLEOTIDE SEQUENCE [LARGE SCALE GENOMIC DNA]</scope>
    <source>
        <strain evidence="2">M.16.4 / Kamchatka #3</strain>
    </source>
</reference>
<dbReference type="HOGENOM" id="CLU_2420184_0_0_2"/>